<feature type="domain" description="Clr5" evidence="2">
    <location>
        <begin position="90"/>
        <end position="140"/>
    </location>
</feature>
<feature type="compositionally biased region" description="Polar residues" evidence="1">
    <location>
        <begin position="248"/>
        <end position="259"/>
    </location>
</feature>
<feature type="compositionally biased region" description="Low complexity" evidence="1">
    <location>
        <begin position="33"/>
        <end position="62"/>
    </location>
</feature>
<feature type="compositionally biased region" description="Polar residues" evidence="1">
    <location>
        <begin position="278"/>
        <end position="292"/>
    </location>
</feature>
<feature type="compositionally biased region" description="Polar residues" evidence="1">
    <location>
        <begin position="70"/>
        <end position="87"/>
    </location>
</feature>
<sequence>MTDPPPVMPVSRLPSLLASGGTAARVSWPENRAATAAASSAASSSASPAAPMAMSAPMGLSPSPHPSPWDQRSASPDQKSESRTLQGPSPREWAAHRDTIIELYRQFPLKKVSDLMRKHHNFSASKRMYDKRFREWNVFKNVNSDEKDRSVRRTPAARARSAAASPLIDRDSISQEDLRKTIRVAQAIPDGMRRATPEAPSSHPVAVAAGSASHPAQPSGSGRRVLGIADMVGDQTYPEPRYPVAPSDASSPRAMSSPSDMGYPTPTSTTEDTPSSPGQVTSQSPPASPLPNLSTFEAQIRALSRVLPPPIPSDPRSHSIAVITQSLRNFYDWQLESVPAGVLPDDYIARPSESSTRYWDTIKNGIYMVKISAGSVEDLEHRPDRRAWPAFAEAGRSASAAMTSQPFDFLRNVFAVLSPANTSARPELRPILLQFLASEARDTLSPTHPVTVICQELLRHGDDDDNSQQEVSRRGLQAMLDIFSNRLGRSRAVSFKLLDSLATLLRRNGEFEAAMDIVLELLKSCRTVFGAHSDQARTVQNELAHFYMVADRYDVALEHCMAVVRRPATEEGGEGVGFYQDGIAAHTMEDIAEIHQRRGDVDGCLVWLERAAGIAVSVWGPGAVATGHIVDKMTGMQRRCGKDLLRSARMWEAVIAPPPPPPVAEGSEGGK</sequence>
<proteinExistence type="predicted"/>
<feature type="region of interest" description="Disordered" evidence="1">
    <location>
        <begin position="147"/>
        <end position="174"/>
    </location>
</feature>
<name>A0AA40KB47_9PEZI</name>
<dbReference type="Proteomes" id="UP001172155">
    <property type="component" value="Unassembled WGS sequence"/>
</dbReference>
<accession>A0AA40KB47</accession>
<feature type="region of interest" description="Disordered" evidence="1">
    <location>
        <begin position="1"/>
        <end position="92"/>
    </location>
</feature>
<organism evidence="3 4">
    <name type="scientific">Schizothecium vesticola</name>
    <dbReference type="NCBI Taxonomy" id="314040"/>
    <lineage>
        <taxon>Eukaryota</taxon>
        <taxon>Fungi</taxon>
        <taxon>Dikarya</taxon>
        <taxon>Ascomycota</taxon>
        <taxon>Pezizomycotina</taxon>
        <taxon>Sordariomycetes</taxon>
        <taxon>Sordariomycetidae</taxon>
        <taxon>Sordariales</taxon>
        <taxon>Schizotheciaceae</taxon>
        <taxon>Schizothecium</taxon>
    </lineage>
</organism>
<feature type="compositionally biased region" description="Low complexity" evidence="1">
    <location>
        <begin position="153"/>
        <end position="165"/>
    </location>
</feature>
<evidence type="ECO:0000256" key="1">
    <source>
        <dbReference type="SAM" id="MobiDB-lite"/>
    </source>
</evidence>
<dbReference type="Pfam" id="PF13374">
    <property type="entry name" value="TPR_10"/>
    <property type="match status" value="1"/>
</dbReference>
<dbReference type="AlphaFoldDB" id="A0AA40KB47"/>
<comment type="caution">
    <text evidence="3">The sequence shown here is derived from an EMBL/GenBank/DDBJ whole genome shotgun (WGS) entry which is preliminary data.</text>
</comment>
<dbReference type="InterPro" id="IPR011990">
    <property type="entry name" value="TPR-like_helical_dom_sf"/>
</dbReference>
<dbReference type="PANTHER" id="PTHR38788:SF3">
    <property type="entry name" value="CLR5 DOMAIN-CONTAINING PROTEIN"/>
    <property type="match status" value="1"/>
</dbReference>
<feature type="region of interest" description="Disordered" evidence="1">
    <location>
        <begin position="190"/>
        <end position="292"/>
    </location>
</feature>
<evidence type="ECO:0000313" key="4">
    <source>
        <dbReference type="Proteomes" id="UP001172155"/>
    </source>
</evidence>
<keyword evidence="4" id="KW-1185">Reference proteome</keyword>
<evidence type="ECO:0000259" key="2">
    <source>
        <dbReference type="Pfam" id="PF14420"/>
    </source>
</evidence>
<gene>
    <name evidence="3" type="ORF">B0T18DRAFT_404894</name>
</gene>
<dbReference type="Gene3D" id="1.25.40.10">
    <property type="entry name" value="Tetratricopeptide repeat domain"/>
    <property type="match status" value="1"/>
</dbReference>
<dbReference type="EMBL" id="JAUKUD010000002">
    <property type="protein sequence ID" value="KAK0752446.1"/>
    <property type="molecule type" value="Genomic_DNA"/>
</dbReference>
<dbReference type="InterPro" id="IPR025676">
    <property type="entry name" value="Clr5_dom"/>
</dbReference>
<dbReference type="PANTHER" id="PTHR38788">
    <property type="entry name" value="CLR5 DOMAIN-CONTAINING PROTEIN"/>
    <property type="match status" value="1"/>
</dbReference>
<dbReference type="Pfam" id="PF14420">
    <property type="entry name" value="Clr5"/>
    <property type="match status" value="1"/>
</dbReference>
<feature type="compositionally biased region" description="Low complexity" evidence="1">
    <location>
        <begin position="264"/>
        <end position="277"/>
    </location>
</feature>
<reference evidence="3" key="1">
    <citation type="submission" date="2023-06" db="EMBL/GenBank/DDBJ databases">
        <title>Genome-scale phylogeny and comparative genomics of the fungal order Sordariales.</title>
        <authorList>
            <consortium name="Lawrence Berkeley National Laboratory"/>
            <person name="Hensen N."/>
            <person name="Bonometti L."/>
            <person name="Westerberg I."/>
            <person name="Brannstrom I.O."/>
            <person name="Guillou S."/>
            <person name="Cros-Aarteil S."/>
            <person name="Calhoun S."/>
            <person name="Haridas S."/>
            <person name="Kuo A."/>
            <person name="Mondo S."/>
            <person name="Pangilinan J."/>
            <person name="Riley R."/>
            <person name="LaButti K."/>
            <person name="Andreopoulos B."/>
            <person name="Lipzen A."/>
            <person name="Chen C."/>
            <person name="Yanf M."/>
            <person name="Daum C."/>
            <person name="Ng V."/>
            <person name="Clum A."/>
            <person name="Steindorff A."/>
            <person name="Ohm R."/>
            <person name="Martin F."/>
            <person name="Silar P."/>
            <person name="Natvig D."/>
            <person name="Lalanne C."/>
            <person name="Gautier V."/>
            <person name="Ament-velasquez S.L."/>
            <person name="Kruys A."/>
            <person name="Hutchinson M.I."/>
            <person name="Powell A.J."/>
            <person name="Barry K."/>
            <person name="Miller A.N."/>
            <person name="Grigoriev I.V."/>
            <person name="Debuchy R."/>
            <person name="Gladieux P."/>
            <person name="Thoren M.H."/>
            <person name="Johannesson H."/>
        </authorList>
    </citation>
    <scope>NUCLEOTIDE SEQUENCE</scope>
    <source>
        <strain evidence="3">SMH3187-1</strain>
    </source>
</reference>
<evidence type="ECO:0000313" key="3">
    <source>
        <dbReference type="EMBL" id="KAK0752446.1"/>
    </source>
</evidence>
<protein>
    <recommendedName>
        <fullName evidence="2">Clr5 domain-containing protein</fullName>
    </recommendedName>
</protein>